<evidence type="ECO:0000313" key="1">
    <source>
        <dbReference type="EMBL" id="RPD58058.1"/>
    </source>
</evidence>
<name>A0A5C2S3I4_9APHY</name>
<evidence type="ECO:0000313" key="2">
    <source>
        <dbReference type="Proteomes" id="UP000313359"/>
    </source>
</evidence>
<reference evidence="1" key="1">
    <citation type="journal article" date="2018" name="Genome Biol. Evol.">
        <title>Genomics and development of Lentinus tigrinus, a white-rot wood-decaying mushroom with dimorphic fruiting bodies.</title>
        <authorList>
            <person name="Wu B."/>
            <person name="Xu Z."/>
            <person name="Knudson A."/>
            <person name="Carlson A."/>
            <person name="Chen N."/>
            <person name="Kovaka S."/>
            <person name="LaButti K."/>
            <person name="Lipzen A."/>
            <person name="Pennachio C."/>
            <person name="Riley R."/>
            <person name="Schakwitz W."/>
            <person name="Umezawa K."/>
            <person name="Ohm R.A."/>
            <person name="Grigoriev I.V."/>
            <person name="Nagy L.G."/>
            <person name="Gibbons J."/>
            <person name="Hibbett D."/>
        </authorList>
    </citation>
    <scope>NUCLEOTIDE SEQUENCE [LARGE SCALE GENOMIC DNA]</scope>
    <source>
        <strain evidence="1">ALCF2SS1-6</strain>
    </source>
</reference>
<organism evidence="1 2">
    <name type="scientific">Lentinus tigrinus ALCF2SS1-6</name>
    <dbReference type="NCBI Taxonomy" id="1328759"/>
    <lineage>
        <taxon>Eukaryota</taxon>
        <taxon>Fungi</taxon>
        <taxon>Dikarya</taxon>
        <taxon>Basidiomycota</taxon>
        <taxon>Agaricomycotina</taxon>
        <taxon>Agaricomycetes</taxon>
        <taxon>Polyporales</taxon>
        <taxon>Polyporaceae</taxon>
        <taxon>Lentinus</taxon>
    </lineage>
</organism>
<accession>A0A5C2S3I4</accession>
<gene>
    <name evidence="1" type="ORF">L227DRAFT_195754</name>
</gene>
<dbReference type="EMBL" id="ML122277">
    <property type="protein sequence ID" value="RPD58058.1"/>
    <property type="molecule type" value="Genomic_DNA"/>
</dbReference>
<sequence length="160" mass="18195">MGILVIVRRVRTFLIPSRSLCSLSSVLCSQVASTNTSTSTRLLACAALTTYLPTYTYLIVPRCNTFLPFRRVDATQALGAFRLRRSHGLSARSILPQYRFHYTSYAPHSLAHRLIVASSVIRTHLPDPTPSLSYVAVAWHPRNRHLFCLRLCELSWKMYQ</sequence>
<dbReference type="Proteomes" id="UP000313359">
    <property type="component" value="Unassembled WGS sequence"/>
</dbReference>
<proteinExistence type="predicted"/>
<dbReference type="AlphaFoldDB" id="A0A5C2S3I4"/>
<keyword evidence="2" id="KW-1185">Reference proteome</keyword>
<protein>
    <submittedName>
        <fullName evidence="1">Uncharacterized protein</fullName>
    </submittedName>
</protein>